<evidence type="ECO:0008006" key="4">
    <source>
        <dbReference type="Google" id="ProtNLM"/>
    </source>
</evidence>
<evidence type="ECO:0000313" key="2">
    <source>
        <dbReference type="EMBL" id="TWI65301.1"/>
    </source>
</evidence>
<sequence length="103" mass="11308">MEHQEPTQQGGQLSSNAPSQQRLIGDLRQVIDNAEDLLKSTDGCLAGAHQSARAKLAEALDLANRELERFEEAQVSRMIAATREANARHCDSTGEARVLRAFH</sequence>
<evidence type="ECO:0000313" key="3">
    <source>
        <dbReference type="Proteomes" id="UP000318431"/>
    </source>
</evidence>
<organism evidence="2 3">
    <name type="scientific">Pseudoduganella lurida</name>
    <dbReference type="NCBI Taxonomy" id="1036180"/>
    <lineage>
        <taxon>Bacteria</taxon>
        <taxon>Pseudomonadati</taxon>
        <taxon>Pseudomonadota</taxon>
        <taxon>Betaproteobacteria</taxon>
        <taxon>Burkholderiales</taxon>
        <taxon>Oxalobacteraceae</taxon>
        <taxon>Telluria group</taxon>
        <taxon>Pseudoduganella</taxon>
    </lineage>
</organism>
<accession>A0A562R8B2</accession>
<feature type="region of interest" description="Disordered" evidence="1">
    <location>
        <begin position="1"/>
        <end position="22"/>
    </location>
</feature>
<proteinExistence type="predicted"/>
<dbReference type="Proteomes" id="UP000318431">
    <property type="component" value="Unassembled WGS sequence"/>
</dbReference>
<comment type="caution">
    <text evidence="2">The sequence shown here is derived from an EMBL/GenBank/DDBJ whole genome shotgun (WGS) entry which is preliminary data.</text>
</comment>
<dbReference type="OrthoDB" id="8704380at2"/>
<dbReference type="AlphaFoldDB" id="A0A562R8B2"/>
<protein>
    <recommendedName>
        <fullName evidence="4">DUF883 domain-containing protein</fullName>
    </recommendedName>
</protein>
<dbReference type="RefSeq" id="WP_145649584.1">
    <property type="nucleotide sequence ID" value="NZ_VLLB01000004.1"/>
</dbReference>
<name>A0A562R8B2_9BURK</name>
<gene>
    <name evidence="2" type="ORF">IP91_02709</name>
</gene>
<keyword evidence="3" id="KW-1185">Reference proteome</keyword>
<dbReference type="EMBL" id="VLLB01000004">
    <property type="protein sequence ID" value="TWI65301.1"/>
    <property type="molecule type" value="Genomic_DNA"/>
</dbReference>
<evidence type="ECO:0000256" key="1">
    <source>
        <dbReference type="SAM" id="MobiDB-lite"/>
    </source>
</evidence>
<reference evidence="2 3" key="1">
    <citation type="journal article" date="2015" name="Stand. Genomic Sci.">
        <title>Genomic Encyclopedia of Bacterial and Archaeal Type Strains, Phase III: the genomes of soil and plant-associated and newly described type strains.</title>
        <authorList>
            <person name="Whitman W.B."/>
            <person name="Woyke T."/>
            <person name="Klenk H.P."/>
            <person name="Zhou Y."/>
            <person name="Lilburn T.G."/>
            <person name="Beck B.J."/>
            <person name="De Vos P."/>
            <person name="Vandamme P."/>
            <person name="Eisen J.A."/>
            <person name="Garrity G."/>
            <person name="Hugenholtz P."/>
            <person name="Kyrpides N.C."/>
        </authorList>
    </citation>
    <scope>NUCLEOTIDE SEQUENCE [LARGE SCALE GENOMIC DNA]</scope>
    <source>
        <strain evidence="2 3">CGMCC 1.10822</strain>
    </source>
</reference>